<evidence type="ECO:0000313" key="2">
    <source>
        <dbReference type="EMBL" id="JAD38811.1"/>
    </source>
</evidence>
<reference evidence="2" key="1">
    <citation type="submission" date="2014-09" db="EMBL/GenBank/DDBJ databases">
        <authorList>
            <person name="Magalhaes I.L.F."/>
            <person name="Oliveira U."/>
            <person name="Santos F.R."/>
            <person name="Vidigal T.H.D.A."/>
            <person name="Brescovit A.D."/>
            <person name="Santos A.J."/>
        </authorList>
    </citation>
    <scope>NUCLEOTIDE SEQUENCE</scope>
    <source>
        <tissue evidence="2">Shoot tissue taken approximately 20 cm above the soil surface</tissue>
    </source>
</reference>
<name>A0A0A8ZJ22_ARUDO</name>
<dbReference type="AlphaFoldDB" id="A0A0A8ZJ22"/>
<dbReference type="EMBL" id="GBRH01259084">
    <property type="protein sequence ID" value="JAD38811.1"/>
    <property type="molecule type" value="Transcribed_RNA"/>
</dbReference>
<sequence>MRWRPLRSRRNVAAACRSWGGLCAGCQSGSSLTPQLLPIPRSSSQAKTPDHQRRVAMHGAGMESWRFSSQPCVQSRGAVPASRQLRLQTSQPRIAGNKKRTNWHRAGSQCKRW</sequence>
<proteinExistence type="predicted"/>
<protein>
    <submittedName>
        <fullName evidence="2">Uncharacterized protein</fullName>
    </submittedName>
</protein>
<reference evidence="2" key="2">
    <citation type="journal article" date="2015" name="Data Brief">
        <title>Shoot transcriptome of the giant reed, Arundo donax.</title>
        <authorList>
            <person name="Barrero R.A."/>
            <person name="Guerrero F.D."/>
            <person name="Moolhuijzen P."/>
            <person name="Goolsby J.A."/>
            <person name="Tidwell J."/>
            <person name="Bellgard S.E."/>
            <person name="Bellgard M.I."/>
        </authorList>
    </citation>
    <scope>NUCLEOTIDE SEQUENCE</scope>
    <source>
        <tissue evidence="2">Shoot tissue taken approximately 20 cm above the soil surface</tissue>
    </source>
</reference>
<evidence type="ECO:0000256" key="1">
    <source>
        <dbReference type="SAM" id="MobiDB-lite"/>
    </source>
</evidence>
<organism evidence="2">
    <name type="scientific">Arundo donax</name>
    <name type="common">Giant reed</name>
    <name type="synonym">Donax arundinaceus</name>
    <dbReference type="NCBI Taxonomy" id="35708"/>
    <lineage>
        <taxon>Eukaryota</taxon>
        <taxon>Viridiplantae</taxon>
        <taxon>Streptophyta</taxon>
        <taxon>Embryophyta</taxon>
        <taxon>Tracheophyta</taxon>
        <taxon>Spermatophyta</taxon>
        <taxon>Magnoliopsida</taxon>
        <taxon>Liliopsida</taxon>
        <taxon>Poales</taxon>
        <taxon>Poaceae</taxon>
        <taxon>PACMAD clade</taxon>
        <taxon>Arundinoideae</taxon>
        <taxon>Arundineae</taxon>
        <taxon>Arundo</taxon>
    </lineage>
</organism>
<feature type="region of interest" description="Disordered" evidence="1">
    <location>
        <begin position="90"/>
        <end position="113"/>
    </location>
</feature>
<accession>A0A0A8ZJ22</accession>